<dbReference type="InterPro" id="IPR000415">
    <property type="entry name" value="Nitroreductase-like"/>
</dbReference>
<evidence type="ECO:0000256" key="4">
    <source>
        <dbReference type="ARBA" id="ARBA00022490"/>
    </source>
</evidence>
<dbReference type="Pfam" id="PF00881">
    <property type="entry name" value="Nitroreductase"/>
    <property type="match status" value="1"/>
</dbReference>
<protein>
    <submittedName>
        <fullName evidence="8">Type II nitroreductase</fullName>
    </submittedName>
</protein>
<dbReference type="GO" id="GO:0034599">
    <property type="term" value="P:cellular response to oxidative stress"/>
    <property type="evidence" value="ECO:0007669"/>
    <property type="project" value="InterPro"/>
</dbReference>
<evidence type="ECO:0000256" key="1">
    <source>
        <dbReference type="ARBA" id="ARBA00004123"/>
    </source>
</evidence>
<feature type="domain" description="Nitroreductase" evidence="7">
    <location>
        <begin position="91"/>
        <end position="259"/>
    </location>
</feature>
<evidence type="ECO:0000313" key="9">
    <source>
        <dbReference type="Proteomes" id="UP001320420"/>
    </source>
</evidence>
<gene>
    <name evidence="8" type="primary">FRM2_2</name>
    <name evidence="8" type="ORF">SLS62_006790</name>
</gene>
<dbReference type="GO" id="GO:0016491">
    <property type="term" value="F:oxidoreductase activity"/>
    <property type="evidence" value="ECO:0007669"/>
    <property type="project" value="UniProtKB-KW"/>
</dbReference>
<organism evidence="8 9">
    <name type="scientific">Diatrype stigma</name>
    <dbReference type="NCBI Taxonomy" id="117547"/>
    <lineage>
        <taxon>Eukaryota</taxon>
        <taxon>Fungi</taxon>
        <taxon>Dikarya</taxon>
        <taxon>Ascomycota</taxon>
        <taxon>Pezizomycotina</taxon>
        <taxon>Sordariomycetes</taxon>
        <taxon>Xylariomycetidae</taxon>
        <taxon>Xylariales</taxon>
        <taxon>Diatrypaceae</taxon>
        <taxon>Diatrype</taxon>
    </lineage>
</organism>
<dbReference type="InterPro" id="IPR033877">
    <property type="entry name" value="Frm2/Hbn1"/>
</dbReference>
<dbReference type="CDD" id="cd02140">
    <property type="entry name" value="Frm2-like"/>
    <property type="match status" value="1"/>
</dbReference>
<evidence type="ECO:0000259" key="7">
    <source>
        <dbReference type="Pfam" id="PF00881"/>
    </source>
</evidence>
<dbReference type="AlphaFoldDB" id="A0AAN9UMN7"/>
<dbReference type="FunFam" id="3.40.109.10:FF:000001">
    <property type="entry name" value="Nitroreductase family"/>
    <property type="match status" value="1"/>
</dbReference>
<dbReference type="Gene3D" id="3.40.109.10">
    <property type="entry name" value="NADH Oxidase"/>
    <property type="match status" value="1"/>
</dbReference>
<keyword evidence="5" id="KW-0560">Oxidoreductase</keyword>
<dbReference type="GO" id="GO:0005737">
    <property type="term" value="C:cytoplasm"/>
    <property type="evidence" value="ECO:0007669"/>
    <property type="project" value="UniProtKB-SubCell"/>
</dbReference>
<accession>A0AAN9UMN7</accession>
<dbReference type="EMBL" id="JAKJXP020000052">
    <property type="protein sequence ID" value="KAK7751245.1"/>
    <property type="molecule type" value="Genomic_DNA"/>
</dbReference>
<evidence type="ECO:0000256" key="6">
    <source>
        <dbReference type="ARBA" id="ARBA00023242"/>
    </source>
</evidence>
<evidence type="ECO:0000256" key="2">
    <source>
        <dbReference type="ARBA" id="ARBA00004496"/>
    </source>
</evidence>
<comment type="similarity">
    <text evidence="3">Belongs to the nitroreductase family.</text>
</comment>
<reference evidence="8 9" key="1">
    <citation type="submission" date="2024-02" db="EMBL/GenBank/DDBJ databases">
        <title>De novo assembly and annotation of 12 fungi associated with fruit tree decline syndrome in Ontario, Canada.</title>
        <authorList>
            <person name="Sulman M."/>
            <person name="Ellouze W."/>
            <person name="Ilyukhin E."/>
        </authorList>
    </citation>
    <scope>NUCLEOTIDE SEQUENCE [LARGE SCALE GENOMIC DNA]</scope>
    <source>
        <strain evidence="8 9">M11/M66-122</strain>
    </source>
</reference>
<evidence type="ECO:0000256" key="5">
    <source>
        <dbReference type="ARBA" id="ARBA00023002"/>
    </source>
</evidence>
<keyword evidence="6" id="KW-0539">Nucleus</keyword>
<comment type="subcellular location">
    <subcellularLocation>
        <location evidence="2">Cytoplasm</location>
    </subcellularLocation>
    <subcellularLocation>
        <location evidence="1">Nucleus</location>
    </subcellularLocation>
</comment>
<dbReference type="PANTHER" id="PTHR43035">
    <property type="entry name" value="FATTY ACID REPRESSION MUTANT PROTEIN 2-RELATED"/>
    <property type="match status" value="1"/>
</dbReference>
<dbReference type="PANTHER" id="PTHR43035:SF1">
    <property type="entry name" value="FATTY ACID REPRESSION MUTANT PROTEIN 2-RELATED"/>
    <property type="match status" value="1"/>
</dbReference>
<keyword evidence="4" id="KW-0963">Cytoplasm</keyword>
<keyword evidence="9" id="KW-1185">Reference proteome</keyword>
<evidence type="ECO:0000256" key="3">
    <source>
        <dbReference type="ARBA" id="ARBA00007118"/>
    </source>
</evidence>
<dbReference type="InterPro" id="IPR029479">
    <property type="entry name" value="Nitroreductase"/>
</dbReference>
<evidence type="ECO:0000313" key="8">
    <source>
        <dbReference type="EMBL" id="KAK7751245.1"/>
    </source>
</evidence>
<proteinExistence type="inferred from homology"/>
<name>A0AAN9UMN7_9PEZI</name>
<dbReference type="SUPFAM" id="SSF55469">
    <property type="entry name" value="FMN-dependent nitroreductase-like"/>
    <property type="match status" value="1"/>
</dbReference>
<dbReference type="Proteomes" id="UP001320420">
    <property type="component" value="Unassembled WGS sequence"/>
</dbReference>
<sequence length="282" mass="31011">MRPHLVTSLAASSIPRLTNPTSTRTFVTSSSSSALRTLSTRSTTVTTHRAYSSLKKPQEQTTTSNQNIKIPSLASATMSTPINANAVLDLVKARRTYYALNKELVISKERVEEIVKDALAHVPSSFNSQSNRVLVLFGADHDKLWDITAEVLKAIVPADSWQGTAQRIAGFKGGAATVLFFEDQDVIDTFQEKFAIYADKFPIWANQSDAMLQFTVWTALEAEGLGANLQHYNPLIDQRVTAEWKVPESWKLNAQLVIGGRAGEAGPKEFVPIEKIYKSAGN</sequence>
<comment type="caution">
    <text evidence="8">The sequence shown here is derived from an EMBL/GenBank/DDBJ whole genome shotgun (WGS) entry which is preliminary data.</text>
</comment>
<dbReference type="GO" id="GO:0005634">
    <property type="term" value="C:nucleus"/>
    <property type="evidence" value="ECO:0007669"/>
    <property type="project" value="UniProtKB-SubCell"/>
</dbReference>